<dbReference type="AlphaFoldDB" id="A0A6B3QL27"/>
<dbReference type="EMBL" id="JAAIFS010000003">
    <property type="protein sequence ID" value="NEV88438.1"/>
    <property type="molecule type" value="Genomic_DNA"/>
</dbReference>
<feature type="region of interest" description="Disordered" evidence="1">
    <location>
        <begin position="1"/>
        <end position="40"/>
    </location>
</feature>
<proteinExistence type="predicted"/>
<dbReference type="SUPFAM" id="SSF48371">
    <property type="entry name" value="ARM repeat"/>
    <property type="match status" value="1"/>
</dbReference>
<sequence length="708" mass="78062">MSQSEAAAPAKQADETAQDGERKEQGESAEDQEQPRQKAWAARRDLIAHGPEFISTLVGGDQFGQSGGSHYGDTIVHIGGGRAEASVATPGPVPGEEVERLAGAFHKAEDFDEVLTRLKAERFLILSGGRETGRRTAALMLLHRLGLDRFFELEPPTAFPALSGQLDTGAGHVLCDLTVSRNRPLRQPHLLALRRELERRGAYLVITVEPSAALGDISSVRWHPPSAEDILHAHVTPVTGESAWPHLRERAAVKEFLAQQHPPRHIERFAKEVVALHLGQSDERRLAAYGAAAVRGQVSRWLMEAEPILREKAFLISMAVFDKAPYAVAAEVGDGLFVRLQKVEDPDVAPRIPVFGTSREERLRLAHATGHVATEVTEHGPVIGTFFAEFRDERTSRLLLEEVWNRHPSSRPAVAEWLRELAEDRRPLVRTRAASAAAQLAQFDLSTALAHLIEPWADARHSHSWLAAANALTMAQLLKVPTVLRILHEWCTGEVESRRWTAIRAFGLLGPVHHEEALEALLDAVRRQPPDDNDAETDDDKPSEATKQFADALELLLLAVKNPVLAQLARQLDPDHADRTARPYALLAFFQACTQSKEEDSGRPIVLDWYGEALAAGKSTVTRHLAQFWDALLADRTHTAPALAVLRGWVRAADTDPASERALVPLLYELAETSVNHRRITHLLRTVRDSGGVPCPVADRLLKHLSTA</sequence>
<protein>
    <submittedName>
        <fullName evidence="2">Uncharacterized protein</fullName>
    </submittedName>
</protein>
<accession>A0A6B3QL27</accession>
<reference evidence="2" key="1">
    <citation type="journal article" date="2020" name="Microorganisms">
        <title>Isolation, Genomic and Metabolomic Characterization of Streptomyces tendae VITAKN with Quorum Sensing Inhibitory Activity from Southern India.</title>
        <authorList>
            <person name="Ishaque N.M."/>
            <person name="Burgsdorf I."/>
            <person name="Limlingan Malit J.J."/>
            <person name="Saha S."/>
            <person name="Teta R."/>
            <person name="Ewe D."/>
            <person name="Kannabiran K."/>
            <person name="Hrouzek P."/>
            <person name="Steindler L."/>
            <person name="Costantino V."/>
            <person name="Saurav K."/>
        </authorList>
    </citation>
    <scope>NUCLEOTIDE SEQUENCE</scope>
    <source>
        <strain evidence="2">VITAKN</strain>
    </source>
</reference>
<name>A0A6B3QL27_STRTE</name>
<gene>
    <name evidence="2" type="ORF">GUR47_17390</name>
</gene>
<dbReference type="RefSeq" id="WP_164458947.1">
    <property type="nucleotide sequence ID" value="NZ_JAAIFS010000003.1"/>
</dbReference>
<dbReference type="InterPro" id="IPR016024">
    <property type="entry name" value="ARM-type_fold"/>
</dbReference>
<dbReference type="InterPro" id="IPR011989">
    <property type="entry name" value="ARM-like"/>
</dbReference>
<dbReference type="Gene3D" id="1.25.10.10">
    <property type="entry name" value="Leucine-rich Repeat Variant"/>
    <property type="match status" value="1"/>
</dbReference>
<comment type="caution">
    <text evidence="2">The sequence shown here is derived from an EMBL/GenBank/DDBJ whole genome shotgun (WGS) entry which is preliminary data.</text>
</comment>
<evidence type="ECO:0000313" key="2">
    <source>
        <dbReference type="EMBL" id="NEV88438.1"/>
    </source>
</evidence>
<evidence type="ECO:0000256" key="1">
    <source>
        <dbReference type="SAM" id="MobiDB-lite"/>
    </source>
</evidence>
<organism evidence="2">
    <name type="scientific">Streptomyces tendae</name>
    <dbReference type="NCBI Taxonomy" id="1932"/>
    <lineage>
        <taxon>Bacteria</taxon>
        <taxon>Bacillati</taxon>
        <taxon>Actinomycetota</taxon>
        <taxon>Actinomycetes</taxon>
        <taxon>Kitasatosporales</taxon>
        <taxon>Streptomycetaceae</taxon>
        <taxon>Streptomyces</taxon>
    </lineage>
</organism>